<dbReference type="PROSITE" id="PS50003">
    <property type="entry name" value="PH_DOMAIN"/>
    <property type="match status" value="1"/>
</dbReference>
<dbReference type="SUPFAM" id="SSF48065">
    <property type="entry name" value="DBL homology domain (DH-domain)"/>
    <property type="match status" value="1"/>
</dbReference>
<dbReference type="PANTHER" id="PTHR12673">
    <property type="entry name" value="FACIOGENITAL DYSPLASIA PROTEIN"/>
    <property type="match status" value="1"/>
</dbReference>
<dbReference type="InterPro" id="IPR035899">
    <property type="entry name" value="DBL_dom_sf"/>
</dbReference>
<feature type="domain" description="PH" evidence="2">
    <location>
        <begin position="61"/>
        <end position="156"/>
    </location>
</feature>
<dbReference type="InterPro" id="IPR051092">
    <property type="entry name" value="FYVE_RhoGEF_PH"/>
</dbReference>
<evidence type="ECO:0000259" key="2">
    <source>
        <dbReference type="PROSITE" id="PS50003"/>
    </source>
</evidence>
<dbReference type="InterPro" id="IPR055251">
    <property type="entry name" value="SOS1_NGEF_PH"/>
</dbReference>
<dbReference type="Gene3D" id="2.30.29.30">
    <property type="entry name" value="Pleckstrin-homology domain (PH domain)/Phosphotyrosine-binding domain (PTB)"/>
    <property type="match status" value="1"/>
</dbReference>
<dbReference type="InterPro" id="IPR001849">
    <property type="entry name" value="PH_domain"/>
</dbReference>
<dbReference type="SUPFAM" id="SSF50729">
    <property type="entry name" value="PH domain-like"/>
    <property type="match status" value="1"/>
</dbReference>
<dbReference type="AlphaFoldDB" id="A0A7S2CB13"/>
<dbReference type="PANTHER" id="PTHR12673:SF159">
    <property type="entry name" value="LD03170P"/>
    <property type="match status" value="1"/>
</dbReference>
<organism evidence="3">
    <name type="scientific">Florenciella parvula</name>
    <dbReference type="NCBI Taxonomy" id="236787"/>
    <lineage>
        <taxon>Eukaryota</taxon>
        <taxon>Sar</taxon>
        <taxon>Stramenopiles</taxon>
        <taxon>Ochrophyta</taxon>
        <taxon>Dictyochophyceae</taxon>
        <taxon>Florenciellales</taxon>
        <taxon>Florenciella</taxon>
    </lineage>
</organism>
<evidence type="ECO:0000313" key="3">
    <source>
        <dbReference type="EMBL" id="CAD9420823.1"/>
    </source>
</evidence>
<name>A0A7S2CB13_9STRA</name>
<dbReference type="EMBL" id="HBGT01018799">
    <property type="protein sequence ID" value="CAD9420823.1"/>
    <property type="molecule type" value="Transcribed_RNA"/>
</dbReference>
<dbReference type="Pfam" id="PF22697">
    <property type="entry name" value="SOS1_NGEF_PH"/>
    <property type="match status" value="1"/>
</dbReference>
<reference evidence="3" key="1">
    <citation type="submission" date="2021-01" db="EMBL/GenBank/DDBJ databases">
        <authorList>
            <person name="Corre E."/>
            <person name="Pelletier E."/>
            <person name="Niang G."/>
            <person name="Scheremetjew M."/>
            <person name="Finn R."/>
            <person name="Kale V."/>
            <person name="Holt S."/>
            <person name="Cochrane G."/>
            <person name="Meng A."/>
            <person name="Brown T."/>
            <person name="Cohen L."/>
        </authorList>
    </citation>
    <scope>NUCLEOTIDE SEQUENCE</scope>
    <source>
        <strain evidence="3">RCC1693</strain>
    </source>
</reference>
<evidence type="ECO:0000256" key="1">
    <source>
        <dbReference type="SAM" id="MobiDB-lite"/>
    </source>
</evidence>
<protein>
    <recommendedName>
        <fullName evidence="2">PH domain-containing protein</fullName>
    </recommendedName>
</protein>
<dbReference type="SMART" id="SM00233">
    <property type="entry name" value="PH"/>
    <property type="match status" value="1"/>
</dbReference>
<dbReference type="InterPro" id="IPR011993">
    <property type="entry name" value="PH-like_dom_sf"/>
</dbReference>
<accession>A0A7S2CB13</accession>
<sequence>MIELTPEDHADRASLIKANTWITGVAKHLNKSLTQQEEQLQLVKLQSCMFPRTNIVKSGRRLVIRGDLVKIAAKDETEQKYHVFLFNDAIMYGKKIMEGFYKIHRLMDLKGLKELPYTNGQSNRFVVIGDKKEVMLDADTLEIKMEWINAIKASLLDIETRQKTFQDAGLDKGLAHGVAMGNAEITSECMSPLIGYSWQQHSRSRSRSPTATNRSLRAPSGGGVFASRMAAARSELAAEEVEGHLRTQRTEM</sequence>
<dbReference type="GO" id="GO:0005085">
    <property type="term" value="F:guanyl-nucleotide exchange factor activity"/>
    <property type="evidence" value="ECO:0007669"/>
    <property type="project" value="TreeGrafter"/>
</dbReference>
<proteinExistence type="predicted"/>
<gene>
    <name evidence="3" type="ORF">FPAR1323_LOCUS9903</name>
</gene>
<feature type="region of interest" description="Disordered" evidence="1">
    <location>
        <begin position="200"/>
        <end position="222"/>
    </location>
</feature>
<dbReference type="GO" id="GO:0005737">
    <property type="term" value="C:cytoplasm"/>
    <property type="evidence" value="ECO:0007669"/>
    <property type="project" value="TreeGrafter"/>
</dbReference>